<gene>
    <name evidence="1" type="ORF">N1F79_19800</name>
</gene>
<dbReference type="PANTHER" id="PTHR41368">
    <property type="entry name" value="PROTEIN YGHO"/>
    <property type="match status" value="1"/>
</dbReference>
<evidence type="ECO:0000313" key="2">
    <source>
        <dbReference type="Proteomes" id="UP001337305"/>
    </source>
</evidence>
<comment type="caution">
    <text evidence="1">The sequence shown here is derived from an EMBL/GenBank/DDBJ whole genome shotgun (WGS) entry which is preliminary data.</text>
</comment>
<dbReference type="PANTHER" id="PTHR41368:SF1">
    <property type="entry name" value="PROTEIN YGHO"/>
    <property type="match status" value="1"/>
</dbReference>
<accession>A0ABU7XZP9</accession>
<dbReference type="Gene3D" id="3.40.630.30">
    <property type="match status" value="1"/>
</dbReference>
<protein>
    <submittedName>
        <fullName evidence="1">GTP cyclohydrolase</fullName>
    </submittedName>
</protein>
<dbReference type="EMBL" id="JAODOP010000004">
    <property type="protein sequence ID" value="MEF3835377.1"/>
    <property type="molecule type" value="Genomic_DNA"/>
</dbReference>
<sequence>MIILKEVHKKKDLKAFVKFPFKLNKNSKYWVPPIISEEIKTFSKKENPVFNDAEARLFLAYKNEEIVGRIAAIINWLEVKEQTLKKMRFGWFDVIDDVNVSKVLLDKVIEIGKENNLEFIEGPVGFSNLDKVGIVTEGFDQIGSMITWHNLPYYATHFKKLGYDIAKTYSENIMQFKNIKPEFFSRIQELIKKRYQLRALNFTKNKDILPYTDEMFDVFSKSHAVLSTFVEINDEQREYFKKKFIGFLNPEYVKFVLDKDGKLIAFGIVTPSYAKALQKMNGKLFPFGVKHLLHAKKHAKTVTFYLIGVLPEYQNKGVTAIIFDEFHKTFTEKGIELCVRGPELDDNVAIQQIWKNFKPVTNKRRCTFRKDIEKV</sequence>
<dbReference type="InterPro" id="IPR016181">
    <property type="entry name" value="Acyl_CoA_acyltransferase"/>
</dbReference>
<proteinExistence type="predicted"/>
<dbReference type="SUPFAM" id="SSF55729">
    <property type="entry name" value="Acyl-CoA N-acyltransferases (Nat)"/>
    <property type="match status" value="1"/>
</dbReference>
<reference evidence="1 2" key="1">
    <citation type="submission" date="2022-09" db="EMBL/GenBank/DDBJ databases">
        <title>Genome sequencing of Flavivirga sp. MEBiC05379.</title>
        <authorList>
            <person name="Oh H.-M."/>
            <person name="Kwon K.K."/>
            <person name="Park M.J."/>
            <person name="Yang S.-H."/>
        </authorList>
    </citation>
    <scope>NUCLEOTIDE SEQUENCE [LARGE SCALE GENOMIC DNA]</scope>
    <source>
        <strain evidence="1 2">MEBiC05379</strain>
    </source>
</reference>
<dbReference type="InterPro" id="IPR039968">
    <property type="entry name" value="BcerS-like"/>
</dbReference>
<dbReference type="Proteomes" id="UP001337305">
    <property type="component" value="Unassembled WGS sequence"/>
</dbReference>
<keyword evidence="2" id="KW-1185">Reference proteome</keyword>
<dbReference type="CDD" id="cd04301">
    <property type="entry name" value="NAT_SF"/>
    <property type="match status" value="1"/>
</dbReference>
<dbReference type="RefSeq" id="WP_303307664.1">
    <property type="nucleotide sequence ID" value="NZ_JAODOP010000004.1"/>
</dbReference>
<evidence type="ECO:0000313" key="1">
    <source>
        <dbReference type="EMBL" id="MEF3835377.1"/>
    </source>
</evidence>
<name>A0ABU7XZP9_9FLAO</name>
<organism evidence="1 2">
    <name type="scientific">Flavivirga spongiicola</name>
    <dbReference type="NCBI Taxonomy" id="421621"/>
    <lineage>
        <taxon>Bacteria</taxon>
        <taxon>Pseudomonadati</taxon>
        <taxon>Bacteroidota</taxon>
        <taxon>Flavobacteriia</taxon>
        <taxon>Flavobacteriales</taxon>
        <taxon>Flavobacteriaceae</taxon>
        <taxon>Flavivirga</taxon>
    </lineage>
</organism>